<evidence type="ECO:0000313" key="2">
    <source>
        <dbReference type="EMBL" id="MBZ4040204.1"/>
    </source>
</evidence>
<feature type="region of interest" description="Disordered" evidence="1">
    <location>
        <begin position="149"/>
        <end position="188"/>
    </location>
</feature>
<evidence type="ECO:0000313" key="3">
    <source>
        <dbReference type="Proteomes" id="UP001430954"/>
    </source>
</evidence>
<organism evidence="2 3">
    <name type="scientific">Novilysobacter selenitireducens</name>
    <dbReference type="NCBI Taxonomy" id="2872639"/>
    <lineage>
        <taxon>Bacteria</taxon>
        <taxon>Pseudomonadati</taxon>
        <taxon>Pseudomonadota</taxon>
        <taxon>Gammaproteobacteria</taxon>
        <taxon>Lysobacterales</taxon>
        <taxon>Lysobacteraceae</taxon>
        <taxon>Novilysobacter</taxon>
    </lineage>
</organism>
<dbReference type="Proteomes" id="UP001430954">
    <property type="component" value="Unassembled WGS sequence"/>
</dbReference>
<sequence length="188" mass="19434">MSIALLVLALPAGCERPPLPGAQDPPAAAPPVTTRGPDDAALTTADVTRPGTAPVADAAPESQWRQALAQGADATLTLPANTGSGELPAEAAKQLDALARLLDAERDWRLTISVEEAPAASTPSSSPSSLQQAQAFRLALLSRGVAAGRVQAEPASRPHPAPPAGTVRVRLRRLPPTDRPIPAPRRWS</sequence>
<feature type="region of interest" description="Disordered" evidence="1">
    <location>
        <begin position="14"/>
        <end position="67"/>
    </location>
</feature>
<dbReference type="EMBL" id="JAINZW010000005">
    <property type="protein sequence ID" value="MBZ4040204.1"/>
    <property type="molecule type" value="Genomic_DNA"/>
</dbReference>
<feature type="compositionally biased region" description="Pro residues" evidence="1">
    <location>
        <begin position="177"/>
        <end position="188"/>
    </location>
</feature>
<proteinExistence type="predicted"/>
<evidence type="ECO:0008006" key="4">
    <source>
        <dbReference type="Google" id="ProtNLM"/>
    </source>
</evidence>
<keyword evidence="3" id="KW-1185">Reference proteome</keyword>
<accession>A0ABS7T8J3</accession>
<reference evidence="2 3" key="1">
    <citation type="submission" date="2021-09" db="EMBL/GenBank/DDBJ databases">
        <title>Lysobacter sp. 13A isolated from the river sediment.</title>
        <authorList>
            <person name="Liu H."/>
            <person name="Li S."/>
            <person name="Mao S."/>
        </authorList>
    </citation>
    <scope>NUCLEOTIDE SEQUENCE [LARGE SCALE GENOMIC DNA]</scope>
    <source>
        <strain evidence="2 3">13A</strain>
    </source>
</reference>
<protein>
    <recommendedName>
        <fullName evidence="4">OmpA-like domain-containing protein</fullName>
    </recommendedName>
</protein>
<evidence type="ECO:0000256" key="1">
    <source>
        <dbReference type="SAM" id="MobiDB-lite"/>
    </source>
</evidence>
<comment type="caution">
    <text evidence="2">The sequence shown here is derived from an EMBL/GenBank/DDBJ whole genome shotgun (WGS) entry which is preliminary data.</text>
</comment>
<gene>
    <name evidence="2" type="ORF">K6753_11750</name>
</gene>
<name>A0ABS7T8J3_9GAMM</name>
<dbReference type="RefSeq" id="WP_223676654.1">
    <property type="nucleotide sequence ID" value="NZ_JAINZW010000005.1"/>
</dbReference>